<comment type="caution">
    <text evidence="8">The sequence shown here is derived from an EMBL/GenBank/DDBJ whole genome shotgun (WGS) entry which is preliminary data.</text>
</comment>
<dbReference type="Proteomes" id="UP001314229">
    <property type="component" value="Unassembled WGS sequence"/>
</dbReference>
<evidence type="ECO:0000256" key="5">
    <source>
        <dbReference type="ARBA" id="ARBA00023277"/>
    </source>
</evidence>
<dbReference type="GO" id="GO:0009313">
    <property type="term" value="P:oligosaccharide catabolic process"/>
    <property type="evidence" value="ECO:0007669"/>
    <property type="project" value="TreeGrafter"/>
</dbReference>
<keyword evidence="6" id="KW-0378">Hydrolase</keyword>
<evidence type="ECO:0000256" key="2">
    <source>
        <dbReference type="ARBA" id="ARBA00009348"/>
    </source>
</evidence>
<keyword evidence="4" id="KW-0443">Lipid metabolism</keyword>
<protein>
    <recommendedName>
        <fullName evidence="3">exo-alpha-sialidase</fullName>
        <ecNumber evidence="3">3.2.1.18</ecNumber>
    </recommendedName>
</protein>
<organism evidence="8 9">
    <name type="scientific">Scomber scombrus</name>
    <name type="common">Atlantic mackerel</name>
    <name type="synonym">Scomber vernalis</name>
    <dbReference type="NCBI Taxonomy" id="13677"/>
    <lineage>
        <taxon>Eukaryota</taxon>
        <taxon>Metazoa</taxon>
        <taxon>Chordata</taxon>
        <taxon>Craniata</taxon>
        <taxon>Vertebrata</taxon>
        <taxon>Euteleostomi</taxon>
        <taxon>Actinopterygii</taxon>
        <taxon>Neopterygii</taxon>
        <taxon>Teleostei</taxon>
        <taxon>Neoteleostei</taxon>
        <taxon>Acanthomorphata</taxon>
        <taxon>Pelagiaria</taxon>
        <taxon>Scombriformes</taxon>
        <taxon>Scombridae</taxon>
        <taxon>Scomber</taxon>
    </lineage>
</organism>
<evidence type="ECO:0000256" key="6">
    <source>
        <dbReference type="ARBA" id="ARBA00023295"/>
    </source>
</evidence>
<name>A0AAV1PUT4_SCOSC</name>
<evidence type="ECO:0000313" key="9">
    <source>
        <dbReference type="Proteomes" id="UP001314229"/>
    </source>
</evidence>
<keyword evidence="6" id="KW-0326">Glycosidase</keyword>
<dbReference type="GO" id="GO:0005737">
    <property type="term" value="C:cytoplasm"/>
    <property type="evidence" value="ECO:0007669"/>
    <property type="project" value="TreeGrafter"/>
</dbReference>
<dbReference type="GO" id="GO:0004308">
    <property type="term" value="F:exo-alpha-sialidase activity"/>
    <property type="evidence" value="ECO:0007669"/>
    <property type="project" value="UniProtKB-EC"/>
</dbReference>
<dbReference type="PANTHER" id="PTHR10628">
    <property type="entry name" value="SIALIDASE"/>
    <property type="match status" value="1"/>
</dbReference>
<dbReference type="InterPro" id="IPR011040">
    <property type="entry name" value="Sialidase"/>
</dbReference>
<keyword evidence="5" id="KW-0119">Carbohydrate metabolism</keyword>
<dbReference type="GO" id="GO:0006689">
    <property type="term" value="P:ganglioside catabolic process"/>
    <property type="evidence" value="ECO:0007669"/>
    <property type="project" value="TreeGrafter"/>
</dbReference>
<dbReference type="InterPro" id="IPR036278">
    <property type="entry name" value="Sialidase_sf"/>
</dbReference>
<keyword evidence="9" id="KW-1185">Reference proteome</keyword>
<dbReference type="EMBL" id="CAWUFR010000296">
    <property type="protein sequence ID" value="CAK6975369.1"/>
    <property type="molecule type" value="Genomic_DNA"/>
</dbReference>
<feature type="domain" description="Sialidase" evidence="7">
    <location>
        <begin position="75"/>
        <end position="343"/>
    </location>
</feature>
<accession>A0AAV1PUT4</accession>
<proteinExistence type="inferred from homology"/>
<dbReference type="Gene3D" id="2.120.10.10">
    <property type="match status" value="1"/>
</dbReference>
<dbReference type="CDD" id="cd15482">
    <property type="entry name" value="Sialidase_non-viral"/>
    <property type="match status" value="1"/>
</dbReference>
<comment type="catalytic activity">
    <reaction evidence="1">
        <text>Hydrolysis of alpha-(2-&gt;3)-, alpha-(2-&gt;6)-, alpha-(2-&gt;8)- glycosidic linkages of terminal sialic acid residues in oligosaccharides, glycoproteins, glycolipids, colominic acid and synthetic substrates.</text>
        <dbReference type="EC" id="3.2.1.18"/>
    </reaction>
</comment>
<gene>
    <name evidence="8" type="ORF">FSCOSCO3_A016518</name>
</gene>
<evidence type="ECO:0000256" key="3">
    <source>
        <dbReference type="ARBA" id="ARBA00012733"/>
    </source>
</evidence>
<dbReference type="Pfam" id="PF13088">
    <property type="entry name" value="BNR_2"/>
    <property type="match status" value="1"/>
</dbReference>
<keyword evidence="4" id="KW-0442">Lipid degradation</keyword>
<reference evidence="8 9" key="1">
    <citation type="submission" date="2024-01" db="EMBL/GenBank/DDBJ databases">
        <authorList>
            <person name="Alioto T."/>
            <person name="Alioto T."/>
            <person name="Gomez Garrido J."/>
        </authorList>
    </citation>
    <scope>NUCLEOTIDE SEQUENCE [LARGE SCALE GENOMIC DNA]</scope>
</reference>
<evidence type="ECO:0000259" key="7">
    <source>
        <dbReference type="Pfam" id="PF13088"/>
    </source>
</evidence>
<sequence length="389" mass="44319">MANKPSYLLTPELSKETLFTTAVYRIPALIYLGDDKILSFAERRKTTDDASTVALDMRTGKVNRNKESNPAVTIKWSELKPVKEAQLLGFRPMNPCPVYEKNSKTLFLFFICVKDGVTEQYQIKHHKNETHLCYIKSTDDGQNWSEVTVFTENELVEIKQWDTMAVGPGHGIQMESGRLIVPLYAYYRENSSRPFALCLYSDDRGKTWTLGNKLTTDSLECEMAEVFDDEGKSRIYCNARNAKYRVEAVSEDGGEEFSSFDKKQLNDTNKGCQGSVVSFPDQSEVQPVHNKWLLFSHPTDTSKRVNVGVYLNKSPQNPTQWSKPSIINYGPSGYSDLAYIDDGWFVCLMECGEHNETEQIACRIFSYNDVEQAIAEQSEETDFAKKQQH</sequence>
<dbReference type="GO" id="GO:0016020">
    <property type="term" value="C:membrane"/>
    <property type="evidence" value="ECO:0007669"/>
    <property type="project" value="TreeGrafter"/>
</dbReference>
<dbReference type="EC" id="3.2.1.18" evidence="3"/>
<dbReference type="PANTHER" id="PTHR10628:SF23">
    <property type="entry name" value="SIALIDASE-3"/>
    <property type="match status" value="1"/>
</dbReference>
<evidence type="ECO:0000313" key="8">
    <source>
        <dbReference type="EMBL" id="CAK6975369.1"/>
    </source>
</evidence>
<dbReference type="SUPFAM" id="SSF50939">
    <property type="entry name" value="Sialidases"/>
    <property type="match status" value="1"/>
</dbReference>
<dbReference type="InterPro" id="IPR026856">
    <property type="entry name" value="Sialidase_fam"/>
</dbReference>
<evidence type="ECO:0000256" key="1">
    <source>
        <dbReference type="ARBA" id="ARBA00000427"/>
    </source>
</evidence>
<comment type="similarity">
    <text evidence="2">Belongs to the glycosyl hydrolase 33 family.</text>
</comment>
<evidence type="ECO:0000256" key="4">
    <source>
        <dbReference type="ARBA" id="ARBA00022963"/>
    </source>
</evidence>
<dbReference type="AlphaFoldDB" id="A0AAV1PUT4"/>